<dbReference type="Proteomes" id="UP000887009">
    <property type="component" value="Unassembled WGS sequence"/>
</dbReference>
<dbReference type="AlphaFoldDB" id="A0AAI9KWA6"/>
<evidence type="ECO:0000313" key="2">
    <source>
        <dbReference type="Proteomes" id="UP000887009"/>
    </source>
</evidence>
<gene>
    <name evidence="1" type="ORF">KAM348_41410</name>
</gene>
<reference evidence="1" key="1">
    <citation type="submission" date="2021-07" db="EMBL/GenBank/DDBJ databases">
        <title>Draft genome sequence of carbapenem-resistant Aeromonas spp. in Japan.</title>
        <authorList>
            <person name="Maehana S."/>
            <person name="Suzuki M."/>
            <person name="Kitasato H."/>
        </authorList>
    </citation>
    <scope>NUCLEOTIDE SEQUENCE</scope>
    <source>
        <strain evidence="1">KAM348</strain>
    </source>
</reference>
<name>A0AAI9KWA6_AERCA</name>
<accession>A0AAI9KWA6</accession>
<sequence length="51" mass="5643">MLSPVEDKGEVKMETPVGTIFYLPDISHKVFESSLYYAQVMTQVIGGVIHG</sequence>
<dbReference type="EMBL" id="BPNL01000090">
    <property type="protein sequence ID" value="GJA56718.1"/>
    <property type="molecule type" value="Genomic_DNA"/>
</dbReference>
<comment type="caution">
    <text evidence="1">The sequence shown here is derived from an EMBL/GenBank/DDBJ whole genome shotgun (WGS) entry which is preliminary data.</text>
</comment>
<organism evidence="1 2">
    <name type="scientific">Aeromonas caviae</name>
    <name type="common">Aeromonas punctata</name>
    <dbReference type="NCBI Taxonomy" id="648"/>
    <lineage>
        <taxon>Bacteria</taxon>
        <taxon>Pseudomonadati</taxon>
        <taxon>Pseudomonadota</taxon>
        <taxon>Gammaproteobacteria</taxon>
        <taxon>Aeromonadales</taxon>
        <taxon>Aeromonadaceae</taxon>
        <taxon>Aeromonas</taxon>
    </lineage>
</organism>
<protein>
    <submittedName>
        <fullName evidence="1">Uncharacterized protein</fullName>
    </submittedName>
</protein>
<proteinExistence type="predicted"/>
<evidence type="ECO:0000313" key="1">
    <source>
        <dbReference type="EMBL" id="GJA56718.1"/>
    </source>
</evidence>